<dbReference type="AlphaFoldDB" id="A0A557S4D4"/>
<organism evidence="1 2">
    <name type="scientific">Denitromonas halophila</name>
    <dbReference type="NCBI Taxonomy" id="1629404"/>
    <lineage>
        <taxon>Bacteria</taxon>
        <taxon>Pseudomonadati</taxon>
        <taxon>Pseudomonadota</taxon>
        <taxon>Betaproteobacteria</taxon>
        <taxon>Rhodocyclales</taxon>
        <taxon>Zoogloeaceae</taxon>
        <taxon>Denitromonas</taxon>
    </lineage>
</organism>
<comment type="caution">
    <text evidence="1">The sequence shown here is derived from an EMBL/GenBank/DDBJ whole genome shotgun (WGS) entry which is preliminary data.</text>
</comment>
<accession>A0A557S4D4</accession>
<reference evidence="1 2" key="1">
    <citation type="submission" date="2019-07" db="EMBL/GenBank/DDBJ databases">
        <title>The pathways for chlorine oxyanion respiration interact through the shared metabolite chlorate.</title>
        <authorList>
            <person name="Barnum T.P."/>
            <person name="Cheng Y."/>
            <person name="Hill K.A."/>
            <person name="Lucas L.N."/>
            <person name="Carlson H.K."/>
            <person name="Coates J.D."/>
        </authorList>
    </citation>
    <scope>NUCLEOTIDE SEQUENCE [LARGE SCALE GENOMIC DNA]</scope>
    <source>
        <strain evidence="1 2">SFB-1</strain>
    </source>
</reference>
<evidence type="ECO:0000313" key="1">
    <source>
        <dbReference type="EMBL" id="TVO72274.1"/>
    </source>
</evidence>
<protein>
    <submittedName>
        <fullName evidence="1">Uncharacterized protein</fullName>
    </submittedName>
</protein>
<sequence>MKEQTIHNTRAAAEYLHEQIPDETVEHWQQALINNRRTDRNPPHRIGFTMIGRGAFYTLEELARFVEFEKGRKLGTMKLSPRAMEALRAVGFNERGGSSTGRRFDVTAISRQHDEATGEIFIQLIVNNPHLLVYRLPPEQALEIAQQLIAECGGTPKPDSYQTVTENADVLVKGKV</sequence>
<name>A0A557S4D4_9RHOO</name>
<gene>
    <name evidence="1" type="ORF">FHP89_18510</name>
</gene>
<proteinExistence type="predicted"/>
<dbReference type="Proteomes" id="UP000318349">
    <property type="component" value="Unassembled WGS sequence"/>
</dbReference>
<evidence type="ECO:0000313" key="2">
    <source>
        <dbReference type="Proteomes" id="UP000318349"/>
    </source>
</evidence>
<dbReference type="EMBL" id="VMNI01000021">
    <property type="protein sequence ID" value="TVO72274.1"/>
    <property type="molecule type" value="Genomic_DNA"/>
</dbReference>